<comment type="caution">
    <text evidence="1">The sequence shown here is derived from an EMBL/GenBank/DDBJ whole genome shotgun (WGS) entry which is preliminary data.</text>
</comment>
<evidence type="ECO:0000313" key="2">
    <source>
        <dbReference type="Proteomes" id="UP000886653"/>
    </source>
</evidence>
<evidence type="ECO:0000313" key="1">
    <source>
        <dbReference type="EMBL" id="KAG0146937.1"/>
    </source>
</evidence>
<sequence length="165" mass="18768">MAFSNFHRFDQTKLFHSDLDSSFPYPMLLSTNQDPSNCHTSHPSSGCLHSNPSSPLPILQSARTATHFNHYHHQHFTGNTYEVRSASDEEIPHWGTSPQSFFSSRSSIHLHWLPAPALLPSHSTSLAGMIPHDYSYTSSLYHLTMASYHHHPFLFIPMFSLTITY</sequence>
<dbReference type="AlphaFoldDB" id="A0A9P6NJV7"/>
<protein>
    <submittedName>
        <fullName evidence="1">Uncharacterized protein</fullName>
    </submittedName>
</protein>
<reference evidence="1" key="1">
    <citation type="submission" date="2013-11" db="EMBL/GenBank/DDBJ databases">
        <title>Genome sequence of the fusiform rust pathogen reveals effectors for host alternation and coevolution with pine.</title>
        <authorList>
            <consortium name="DOE Joint Genome Institute"/>
            <person name="Smith K."/>
            <person name="Pendleton A."/>
            <person name="Kubisiak T."/>
            <person name="Anderson C."/>
            <person name="Salamov A."/>
            <person name="Aerts A."/>
            <person name="Riley R."/>
            <person name="Clum A."/>
            <person name="Lindquist E."/>
            <person name="Ence D."/>
            <person name="Campbell M."/>
            <person name="Kronenberg Z."/>
            <person name="Feau N."/>
            <person name="Dhillon B."/>
            <person name="Hamelin R."/>
            <person name="Burleigh J."/>
            <person name="Smith J."/>
            <person name="Yandell M."/>
            <person name="Nelson C."/>
            <person name="Grigoriev I."/>
            <person name="Davis J."/>
        </authorList>
    </citation>
    <scope>NUCLEOTIDE SEQUENCE</scope>
    <source>
        <strain evidence="1">G11</strain>
    </source>
</reference>
<accession>A0A9P6NJV7</accession>
<dbReference type="EMBL" id="MU167254">
    <property type="protein sequence ID" value="KAG0146937.1"/>
    <property type="molecule type" value="Genomic_DNA"/>
</dbReference>
<gene>
    <name evidence="1" type="ORF">CROQUDRAFT_494442</name>
</gene>
<dbReference type="Proteomes" id="UP000886653">
    <property type="component" value="Unassembled WGS sequence"/>
</dbReference>
<keyword evidence="2" id="KW-1185">Reference proteome</keyword>
<name>A0A9P6NJV7_9BASI</name>
<organism evidence="1 2">
    <name type="scientific">Cronartium quercuum f. sp. fusiforme G11</name>
    <dbReference type="NCBI Taxonomy" id="708437"/>
    <lineage>
        <taxon>Eukaryota</taxon>
        <taxon>Fungi</taxon>
        <taxon>Dikarya</taxon>
        <taxon>Basidiomycota</taxon>
        <taxon>Pucciniomycotina</taxon>
        <taxon>Pucciniomycetes</taxon>
        <taxon>Pucciniales</taxon>
        <taxon>Coleosporiaceae</taxon>
        <taxon>Cronartium</taxon>
    </lineage>
</organism>
<proteinExistence type="predicted"/>